<evidence type="ECO:0000313" key="8">
    <source>
        <dbReference type="EMBL" id="SES06085.1"/>
    </source>
</evidence>
<name>A0A1H9U9D5_9CORY</name>
<keyword evidence="5 7" id="KW-1133">Transmembrane helix</keyword>
<organism evidence="8 9">
    <name type="scientific">Corynebacterium cystitidis DSM 20524</name>
    <dbReference type="NCBI Taxonomy" id="1121357"/>
    <lineage>
        <taxon>Bacteria</taxon>
        <taxon>Bacillati</taxon>
        <taxon>Actinomycetota</taxon>
        <taxon>Actinomycetes</taxon>
        <taxon>Mycobacteriales</taxon>
        <taxon>Corynebacteriaceae</taxon>
        <taxon>Corynebacterium</taxon>
    </lineage>
</organism>
<comment type="subcellular location">
    <subcellularLocation>
        <location evidence="1">Cell membrane</location>
        <topology evidence="1">Multi-pass membrane protein</topology>
    </subcellularLocation>
</comment>
<dbReference type="InterPro" id="IPR039428">
    <property type="entry name" value="NUOK/Mnh_C1-like"/>
</dbReference>
<keyword evidence="6 7" id="KW-0472">Membrane</keyword>
<dbReference type="Proteomes" id="UP000198929">
    <property type="component" value="Unassembled WGS sequence"/>
</dbReference>
<evidence type="ECO:0000256" key="7">
    <source>
        <dbReference type="SAM" id="Phobius"/>
    </source>
</evidence>
<dbReference type="InterPro" id="IPR050601">
    <property type="entry name" value="CPA3_antiporter_subunitC"/>
</dbReference>
<dbReference type="PANTHER" id="PTHR34583:SF2">
    <property type="entry name" value="ANTIPORTER SUBUNIT MNHC2-RELATED"/>
    <property type="match status" value="1"/>
</dbReference>
<feature type="transmembrane region" description="Helical" evidence="7">
    <location>
        <begin position="70"/>
        <end position="92"/>
    </location>
</feature>
<dbReference type="Gene3D" id="1.10.287.3510">
    <property type="match status" value="1"/>
</dbReference>
<evidence type="ECO:0000256" key="3">
    <source>
        <dbReference type="ARBA" id="ARBA00022475"/>
    </source>
</evidence>
<reference evidence="9" key="1">
    <citation type="submission" date="2016-10" db="EMBL/GenBank/DDBJ databases">
        <authorList>
            <person name="Varghese N."/>
            <person name="Submissions S."/>
        </authorList>
    </citation>
    <scope>NUCLEOTIDE SEQUENCE [LARGE SCALE GENOMIC DNA]</scope>
    <source>
        <strain evidence="9">DSM 20524</strain>
    </source>
</reference>
<evidence type="ECO:0000256" key="5">
    <source>
        <dbReference type="ARBA" id="ARBA00022989"/>
    </source>
</evidence>
<dbReference type="NCBIfam" id="NF005625">
    <property type="entry name" value="PRK07375.2-4"/>
    <property type="match status" value="1"/>
</dbReference>
<keyword evidence="4 7" id="KW-0812">Transmembrane</keyword>
<dbReference type="EMBL" id="FOGQ01000007">
    <property type="protein sequence ID" value="SES06085.1"/>
    <property type="molecule type" value="Genomic_DNA"/>
</dbReference>
<evidence type="ECO:0000256" key="4">
    <source>
        <dbReference type="ARBA" id="ARBA00022692"/>
    </source>
</evidence>
<dbReference type="GO" id="GO:0005886">
    <property type="term" value="C:plasma membrane"/>
    <property type="evidence" value="ECO:0007669"/>
    <property type="project" value="UniProtKB-SubCell"/>
</dbReference>
<feature type="transmembrane region" description="Helical" evidence="7">
    <location>
        <begin position="27"/>
        <end position="49"/>
    </location>
</feature>
<evidence type="ECO:0000256" key="2">
    <source>
        <dbReference type="ARBA" id="ARBA00010388"/>
    </source>
</evidence>
<evidence type="ECO:0000256" key="6">
    <source>
        <dbReference type="ARBA" id="ARBA00023136"/>
    </source>
</evidence>
<protein>
    <submittedName>
        <fullName evidence="8">Multicomponent Na+:H+ antiporter subunit C</fullName>
    </submittedName>
</protein>
<evidence type="ECO:0000313" key="9">
    <source>
        <dbReference type="Proteomes" id="UP000198929"/>
    </source>
</evidence>
<dbReference type="AlphaFoldDB" id="A0A1H9U9D5"/>
<comment type="similarity">
    <text evidence="2">Belongs to the CPA3 antiporters (TC 2.A.63) subunit C family.</text>
</comment>
<proteinExistence type="inferred from homology"/>
<dbReference type="STRING" id="1121357.SAMN05661109_01739"/>
<gene>
    <name evidence="8" type="ORF">SAMN05661109_01739</name>
</gene>
<evidence type="ECO:0000256" key="1">
    <source>
        <dbReference type="ARBA" id="ARBA00004651"/>
    </source>
</evidence>
<dbReference type="PANTHER" id="PTHR34583">
    <property type="entry name" value="ANTIPORTER SUBUNIT MNHC2-RELATED"/>
    <property type="match status" value="1"/>
</dbReference>
<keyword evidence="3" id="KW-1003">Cell membrane</keyword>
<dbReference type="Pfam" id="PF00420">
    <property type="entry name" value="Oxidored_q2"/>
    <property type="match status" value="1"/>
</dbReference>
<keyword evidence="9" id="KW-1185">Reference proteome</keyword>
<accession>A0A1H9U9D5</accession>
<sequence>MIMALTIAVLVAGSVYLILQRGMVRIVFGMSLFGHASNLTLLAAGVGAWRGQVFPSTTDVEDMADPLPQAFVLTAIVIAMATTTILLMLAALGSNDDTNDDDSNTSRTEVDETLAGRISLVDHVNADAHAKGPSPLTTAGRTAQAVRARLTRGWATRSAHNDEKEA</sequence>